<organism evidence="5 6">
    <name type="scientific">Aspergillus parasiticus (strain ATCC 56775 / NRRL 5862 / SRRC 143 / SU-1)</name>
    <dbReference type="NCBI Taxonomy" id="1403190"/>
    <lineage>
        <taxon>Eukaryota</taxon>
        <taxon>Fungi</taxon>
        <taxon>Dikarya</taxon>
        <taxon>Ascomycota</taxon>
        <taxon>Pezizomycotina</taxon>
        <taxon>Eurotiomycetes</taxon>
        <taxon>Eurotiomycetidae</taxon>
        <taxon>Eurotiales</taxon>
        <taxon>Aspergillaceae</taxon>
        <taxon>Aspergillus</taxon>
        <taxon>Aspergillus subgen. Circumdati</taxon>
    </lineage>
</organism>
<dbReference type="STRING" id="1403190.A0A0F0I4Z2"/>
<dbReference type="PRINTS" id="PR00420">
    <property type="entry name" value="RNGMNOXGNASE"/>
</dbReference>
<dbReference type="GO" id="GO:0071949">
    <property type="term" value="F:FAD binding"/>
    <property type="evidence" value="ECO:0007669"/>
    <property type="project" value="InterPro"/>
</dbReference>
<dbReference type="PANTHER" id="PTHR46720">
    <property type="entry name" value="HYDROXYLASE, PUTATIVE (AFU_ORTHOLOGUE AFUA_3G01460)-RELATED"/>
    <property type="match status" value="1"/>
</dbReference>
<gene>
    <name evidence="5" type="ORF">P875_00042735</name>
</gene>
<keyword evidence="1" id="KW-0285">Flavoprotein</keyword>
<dbReference type="OrthoDB" id="417877at2759"/>
<dbReference type="GO" id="GO:0044550">
    <property type="term" value="P:secondary metabolite biosynthetic process"/>
    <property type="evidence" value="ECO:0007669"/>
    <property type="project" value="TreeGrafter"/>
</dbReference>
<dbReference type="PANTHER" id="PTHR46720:SF3">
    <property type="entry name" value="FAD-BINDING DOMAIN-CONTAINING PROTEIN-RELATED"/>
    <property type="match status" value="1"/>
</dbReference>
<accession>A0A0F0I4Z2</accession>
<dbReference type="InterPro" id="IPR036188">
    <property type="entry name" value="FAD/NAD-bd_sf"/>
</dbReference>
<keyword evidence="5" id="KW-0503">Monooxygenase</keyword>
<protein>
    <submittedName>
        <fullName evidence="5">Salicylate 1-monooxygenase</fullName>
    </submittedName>
</protein>
<feature type="domain" description="FAD-binding" evidence="4">
    <location>
        <begin position="9"/>
        <end position="381"/>
    </location>
</feature>
<dbReference type="GO" id="GO:0004497">
    <property type="term" value="F:monooxygenase activity"/>
    <property type="evidence" value="ECO:0007669"/>
    <property type="project" value="UniProtKB-KW"/>
</dbReference>
<comment type="caution">
    <text evidence="5">The sequence shown here is derived from an EMBL/GenBank/DDBJ whole genome shotgun (WGS) entry which is preliminary data.</text>
</comment>
<dbReference type="EMBL" id="JZEE01000697">
    <property type="protein sequence ID" value="KJK61023.1"/>
    <property type="molecule type" value="Genomic_DNA"/>
</dbReference>
<dbReference type="InterPro" id="IPR051104">
    <property type="entry name" value="FAD_monoxygenase"/>
</dbReference>
<dbReference type="Proteomes" id="UP000033540">
    <property type="component" value="Unassembled WGS sequence"/>
</dbReference>
<proteinExistence type="predicted"/>
<dbReference type="AlphaFoldDB" id="A0A0F0I4Z2"/>
<dbReference type="Pfam" id="PF01494">
    <property type="entry name" value="FAD_binding_3"/>
    <property type="match status" value="1"/>
</dbReference>
<evidence type="ECO:0000313" key="6">
    <source>
        <dbReference type="Proteomes" id="UP000033540"/>
    </source>
</evidence>
<dbReference type="SUPFAM" id="SSF51905">
    <property type="entry name" value="FAD/NAD(P)-binding domain"/>
    <property type="match status" value="1"/>
</dbReference>
<evidence type="ECO:0000256" key="2">
    <source>
        <dbReference type="ARBA" id="ARBA00022827"/>
    </source>
</evidence>
<dbReference type="Gene3D" id="3.50.50.60">
    <property type="entry name" value="FAD/NAD(P)-binding domain"/>
    <property type="match status" value="1"/>
</dbReference>
<keyword evidence="3" id="KW-0560">Oxidoreductase</keyword>
<evidence type="ECO:0000313" key="5">
    <source>
        <dbReference type="EMBL" id="KJK61023.1"/>
    </source>
</evidence>
<keyword evidence="2" id="KW-0274">FAD</keyword>
<evidence type="ECO:0000256" key="1">
    <source>
        <dbReference type="ARBA" id="ARBA00022630"/>
    </source>
</evidence>
<name>A0A0F0I4Z2_ASPPU</name>
<reference evidence="5 6" key="1">
    <citation type="submission" date="2015-02" db="EMBL/GenBank/DDBJ databases">
        <title>Draft genome sequence of Aspergillus parasiticus SU-1.</title>
        <authorList>
            <person name="Yu J."/>
            <person name="Fedorova N."/>
            <person name="Yin Y."/>
            <person name="Losada L."/>
            <person name="Zafar N."/>
            <person name="Taujale R."/>
            <person name="Ehrlich K.C."/>
            <person name="Bhatnagar D."/>
            <person name="Cleveland T.E."/>
            <person name="Bennett J.W."/>
            <person name="Nierman W.C."/>
        </authorList>
    </citation>
    <scope>NUCLEOTIDE SEQUENCE [LARGE SCALE GENOMIC DNA]</scope>
    <source>
        <strain evidence="6">ATCC 56775 / NRRL 5862 / SRRC 143 / SU-1</strain>
    </source>
</reference>
<evidence type="ECO:0000259" key="4">
    <source>
        <dbReference type="Pfam" id="PF01494"/>
    </source>
</evidence>
<evidence type="ECO:0000256" key="3">
    <source>
        <dbReference type="ARBA" id="ARBA00023002"/>
    </source>
</evidence>
<dbReference type="InterPro" id="IPR002938">
    <property type="entry name" value="FAD-bd"/>
</dbReference>
<sequence>MTKTTQDDFHVAIVGAGIGGLALAMALHKKGISFTLYEEAKEYSVVGAGIGFAPNGMRTMDLIEPGFRPLYEKVCVGNKGENAQSIFFEGMLLEEGFGRGQPWHGRSGWGHPDYVRKSAHRKTLLDIMTSFIPIENVQFNKRLTHIEQGPAGVTLTFSDGTTAEAAILAGADGIKSTARKHVLKDAYPSQVAPVYAGAYCYRAVIPMSEAYEILGDLTDVAKFYFGHKRSAVTYRISGGDEFNFLLCVADSEDAWNLKDAVTERITHEAMMADFEDPAIDDSFRQLLRKAKPVKWGFFHHLHTATYFRDRVVLVGDSAHASLPFQAAGAAQGLEDALVLSNVLAELAKLLEGGVNQALAIHAGLTAYDSVRRPRAQKQLEQAAEVGRMIFFQHEEAGADMEKILPRLQQGRFNWLWFHDMNDDVQEVLRRMQKQIRTRSHGAMI</sequence>